<dbReference type="GO" id="GO:0017056">
    <property type="term" value="F:structural constituent of nuclear pore"/>
    <property type="evidence" value="ECO:0007669"/>
    <property type="project" value="InterPro"/>
</dbReference>
<reference evidence="2" key="1">
    <citation type="submission" date="2022-11" db="EMBL/GenBank/DDBJ databases">
        <authorList>
            <person name="Morgan W.R."/>
            <person name="Tartar A."/>
        </authorList>
    </citation>
    <scope>NUCLEOTIDE SEQUENCE</scope>
    <source>
        <strain evidence="2">ARSEF 373</strain>
    </source>
</reference>
<sequence>MGLNLRADAMTAHDVHEWLVRQLRHETPASTVLDAIRTAAGLVPLGGAVPRSVIPASTPATKDTPLDATAAFWALLTDCCALPASAATRDDLTAALKKAVSADAVADAGGLKGVLPAVQVARDACYAQRRTFFRVRIELLRVATFLSPETHPNFHVAEQVVDELFKDGLVEALLEELRGRQKVTAPPLFAQVHHVVKNCSSSERLLAAQFPKAAQSSWELQVAHEEALLRELLLLAVFYKKTTLPFQDTIDLLRLLHTAEWMLPSDVFSQASWNMPSFQAAMERTARLGLMIATRLISQLSDTDIEINDLANTTDTFFLDALVTTASDDAMDDAQSSTPNGVVLLAWATLLAKALDQAGDDASDELTQRVQLTLNTAENLGGFHQLSILLRDLAWHDEAADLVPTNALSLVNLASPGQPWNREHTAQTSTRYAKTAAPALYDTFIFQHVVGVFATDMLVFLGYDDSLHDQSELKAMVKLLAPVYSNPTIAGLLFVNIDHALRRLYTQARHLLPEALPAVLQLLQAVMLAGDVQSDSARHVIKVLSKEITLPTSASVTTTRLLPPDQFFAHIDDYSDEVQVTHAFTYQDDSLQVPVGTRGLIDPLNPSCVRWELKPARDRESLWEVLLSTLDHAVEIVQERGLIQLEGDVLDSTTLMFSLITQLTRGGESSSVISDLAKCVTQARLRRWWILNDLPGADELLTQLARQQVSLSRLLCATREDLAAWGIYDRFTRERVMSAITVDGASTPRSKCALKIYESDGLEHLVCLLLGFLDAFAHDSRNSKEELTKRQLTFMESCMSALAALFRHDALVALVLEEIDASNGECIGLVVGGAKKLFEVCESVAGKYPSVLAGLDVLMSTTRWLLAQEAMALAGKQRSQAQLSHEFEETQRRWLSGAIEFAMDVLGTCENWSFEDINSKWTIHDCCFRLLQAILAASFVSRKSVVYELRELLVCTMLQDSLLLMKLLRCACGVLSSEYKMSQRAAVETQCNNLDFSRKKTEGDKASAPAGALSLKFACEKQSTVEVLHLERLTVTCLQLLVSLLTENGKPRVQASSVLLTAVGDAPSAQQKPLNLAALCSRYLSYPLQNFDQVARWSLKVLQLAAESICAQQGHSLDNRSLVAVYQDLSDLQAIRQSVFQILEASKGHGRLKTEVMQLLVSSLHHQPGFLASLLFGSKDKESEALEPSEDLMKLLLKLLRSSEQLLEQSSELFCWALLFILEVWKGAYITKHALHQKIMSKLNGVSDFWQNLTRCLRIRLAFEDDAEDETMTDINSDEATYSGRSGVYALYSRGIVLQILALEWHYQSANQPDHPLSKVLEAFRDEGLYSHWLVSYTRLSYKSTRFLQCVSHVQSLLTTYDADRGSDAPPDYQSGIICHTGSLEWQLDHEAADDVMCDRLRRIRRANWMLANADAQRYLLAKWKLFMELCCLQIGVSDAPRKASTSPAKPSSPTATKGKRKESMISSPPSARLPPPSPGSPRQKSHFVGDRTSFGMIEVLSDAISACVERRQALDYVTTVHLQALIELLASMLHHQVRVVVQKTQNPKFSQTQHRHGETPSRLDLVRSLQLLRLLERTTRLAVDSIQQLKSELQEEQVGLERPTSGGSIVAWKALLPNFEHKMDAVALKLRSCLMTSMTLLVQHVDTVARDAEGKNERQTSPEVDNASISLLHMKLVEHCLESIKTCDQSDSTEVQLKGELFQVSWCLFLELLNDFSISRARGRYRVDPLANLRPLLALLEHDDSGMISLFTVLVQRFRETSTDDRSQERKAEALHLLNGLVSMVWNKGNQDLCRQVLLKSTANGHLVRYLTKELLPLLTVFSTDEAPRGYAMVTKEDGECHCERTVEHKAWCSLLDLVTALVRLDAAPLCEQSSHGIWEFLVHAEATFVDALSAKTKLTSAIMDELKSILQLLNALSSTYRRQKRWRKELPKNFAVLMECTRLLFRRSCVLIGSSASVKTQSSGSQSPRRQKKVAATTFAHQALLHAHLAPVEEAEKRNLSKFHSTSERKLADVVRQAALALLKWTPCAALSEPNAYVIEINGKRMVDNERSVPLLSFAPPLNATSMSCEPSLGHVCLAIEYGLLQVEGAQPAAGAANLVNICALLFLQTFTLHTQRYDHSPDELHAFATFAKQVVGRVADLPSDSGIDQELFEVMKTTVKL</sequence>
<evidence type="ECO:0000313" key="2">
    <source>
        <dbReference type="EMBL" id="DBA05206.1"/>
    </source>
</evidence>
<keyword evidence="3" id="KW-1185">Reference proteome</keyword>
<dbReference type="Proteomes" id="UP001146120">
    <property type="component" value="Unassembled WGS sequence"/>
</dbReference>
<accession>A0AAV2ZH51</accession>
<feature type="region of interest" description="Disordered" evidence="1">
    <location>
        <begin position="1441"/>
        <end position="1488"/>
    </location>
</feature>
<dbReference type="GO" id="GO:0006606">
    <property type="term" value="P:protein import into nucleus"/>
    <property type="evidence" value="ECO:0007669"/>
    <property type="project" value="TreeGrafter"/>
</dbReference>
<gene>
    <name evidence="2" type="ORF">N0F65_005056</name>
</gene>
<protein>
    <recommendedName>
        <fullName evidence="4">Non-specific serine/threonine protein kinase</fullName>
    </recommendedName>
</protein>
<dbReference type="PANTHER" id="PTHR31431:SF1">
    <property type="entry name" value="NUCLEOPORIN NUP188"/>
    <property type="match status" value="1"/>
</dbReference>
<dbReference type="InterPro" id="IPR044840">
    <property type="entry name" value="Nup188"/>
</dbReference>
<comment type="caution">
    <text evidence="2">The sequence shown here is derived from an EMBL/GenBank/DDBJ whole genome shotgun (WGS) entry which is preliminary data.</text>
</comment>
<dbReference type="EMBL" id="DAKRPA010000002">
    <property type="protein sequence ID" value="DBA05206.1"/>
    <property type="molecule type" value="Genomic_DNA"/>
</dbReference>
<reference evidence="2" key="2">
    <citation type="journal article" date="2023" name="Microbiol Resour">
        <title>Decontamination and Annotation of the Draft Genome Sequence of the Oomycete Lagenidium giganteum ARSEF 373.</title>
        <authorList>
            <person name="Morgan W.R."/>
            <person name="Tartar A."/>
        </authorList>
    </citation>
    <scope>NUCLEOTIDE SEQUENCE</scope>
    <source>
        <strain evidence="2">ARSEF 373</strain>
    </source>
</reference>
<evidence type="ECO:0000256" key="1">
    <source>
        <dbReference type="SAM" id="MobiDB-lite"/>
    </source>
</evidence>
<dbReference type="PANTHER" id="PTHR31431">
    <property type="entry name" value="NUCLEOPORIN NUP188 HOMOLOG"/>
    <property type="match status" value="1"/>
</dbReference>
<proteinExistence type="predicted"/>
<organism evidence="2 3">
    <name type="scientific">Lagenidium giganteum</name>
    <dbReference type="NCBI Taxonomy" id="4803"/>
    <lineage>
        <taxon>Eukaryota</taxon>
        <taxon>Sar</taxon>
        <taxon>Stramenopiles</taxon>
        <taxon>Oomycota</taxon>
        <taxon>Peronosporomycetes</taxon>
        <taxon>Pythiales</taxon>
        <taxon>Pythiaceae</taxon>
    </lineage>
</organism>
<evidence type="ECO:0008006" key="4">
    <source>
        <dbReference type="Google" id="ProtNLM"/>
    </source>
</evidence>
<feature type="compositionally biased region" description="Low complexity" evidence="1">
    <location>
        <begin position="1443"/>
        <end position="1457"/>
    </location>
</feature>
<name>A0AAV2ZH51_9STRA</name>
<dbReference type="GO" id="GO:0006405">
    <property type="term" value="P:RNA export from nucleus"/>
    <property type="evidence" value="ECO:0007669"/>
    <property type="project" value="TreeGrafter"/>
</dbReference>
<dbReference type="GO" id="GO:0044611">
    <property type="term" value="C:nuclear pore inner ring"/>
    <property type="evidence" value="ECO:0007669"/>
    <property type="project" value="TreeGrafter"/>
</dbReference>
<evidence type="ECO:0000313" key="3">
    <source>
        <dbReference type="Proteomes" id="UP001146120"/>
    </source>
</evidence>